<organism evidence="7 8">
    <name type="scientific">Spiroplasma alleghenense</name>
    <dbReference type="NCBI Taxonomy" id="216931"/>
    <lineage>
        <taxon>Bacteria</taxon>
        <taxon>Bacillati</taxon>
        <taxon>Mycoplasmatota</taxon>
        <taxon>Mollicutes</taxon>
        <taxon>Entomoplasmatales</taxon>
        <taxon>Spiroplasmataceae</taxon>
        <taxon>Spiroplasma</taxon>
    </lineage>
</organism>
<feature type="binding site" evidence="6">
    <location>
        <begin position="160"/>
        <end position="162"/>
    </location>
    <ligand>
        <name>ATP</name>
        <dbReference type="ChEBI" id="CHEBI:30616"/>
    </ligand>
</feature>
<feature type="binding site" evidence="6">
    <location>
        <begin position="208"/>
        <end position="211"/>
    </location>
    <ligand>
        <name>ATP</name>
        <dbReference type="ChEBI" id="CHEBI:30616"/>
    </ligand>
</feature>
<evidence type="ECO:0000256" key="4">
    <source>
        <dbReference type="ARBA" id="ARBA00022960"/>
    </source>
</evidence>
<dbReference type="GO" id="GO:0000902">
    <property type="term" value="P:cell morphogenesis"/>
    <property type="evidence" value="ECO:0007669"/>
    <property type="project" value="InterPro"/>
</dbReference>
<evidence type="ECO:0000256" key="1">
    <source>
        <dbReference type="ARBA" id="ARBA00022490"/>
    </source>
</evidence>
<dbReference type="CDD" id="cd10225">
    <property type="entry name" value="ASKHA_NBD_MreB-like"/>
    <property type="match status" value="1"/>
</dbReference>
<dbReference type="InterPro" id="IPR043129">
    <property type="entry name" value="ATPase_NBD"/>
</dbReference>
<keyword evidence="3 6" id="KW-0067">ATP-binding</keyword>
<comment type="subunit">
    <text evidence="6">Forms polymers.</text>
</comment>
<evidence type="ECO:0000256" key="6">
    <source>
        <dbReference type="HAMAP-Rule" id="MF_02207"/>
    </source>
</evidence>
<dbReference type="NCBIfam" id="NF010539">
    <property type="entry name" value="PRK13927.1"/>
    <property type="match status" value="1"/>
</dbReference>
<dbReference type="HAMAP" id="MF_02207">
    <property type="entry name" value="MreB"/>
    <property type="match status" value="1"/>
</dbReference>
<keyword evidence="1 6" id="KW-0963">Cytoplasm</keyword>
<dbReference type="InterPro" id="IPR004753">
    <property type="entry name" value="MreB"/>
</dbReference>
<evidence type="ECO:0000256" key="3">
    <source>
        <dbReference type="ARBA" id="ARBA00022840"/>
    </source>
</evidence>
<keyword evidence="4 6" id="KW-0133">Cell shape</keyword>
<evidence type="ECO:0000256" key="2">
    <source>
        <dbReference type="ARBA" id="ARBA00022741"/>
    </source>
</evidence>
<evidence type="ECO:0000313" key="8">
    <source>
        <dbReference type="Proteomes" id="UP000254792"/>
    </source>
</evidence>
<comment type="subcellular location">
    <subcellularLocation>
        <location evidence="6">Cytoplasm</location>
    </subcellularLocation>
    <text evidence="6">Membrane-associated.</text>
</comment>
<dbReference type="EMBL" id="CP031376">
    <property type="protein sequence ID" value="AXK51813.1"/>
    <property type="molecule type" value="Genomic_DNA"/>
</dbReference>
<reference evidence="7 8" key="1">
    <citation type="submission" date="2018-07" db="EMBL/GenBank/DDBJ databases">
        <title>Complete genome sequence of Spiroplasma alleghenense PLHS-1 (ATCC 51752).</title>
        <authorList>
            <person name="Chou L."/>
            <person name="Lee T.-Y."/>
            <person name="Tsai Y.-M."/>
            <person name="Kuo C.-H."/>
        </authorList>
    </citation>
    <scope>NUCLEOTIDE SEQUENCE [LARGE SCALE GENOMIC DNA]</scope>
    <source>
        <strain evidence="7 8">PLHS-1</strain>
    </source>
</reference>
<keyword evidence="8" id="KW-1185">Reference proteome</keyword>
<proteinExistence type="inferred from homology"/>
<dbReference type="PRINTS" id="PR01652">
    <property type="entry name" value="SHAPEPROTEIN"/>
</dbReference>
<comment type="function">
    <text evidence="6">Forms membrane-associated dynamic filaments that are essential for cell shape determination. Acts by regulating cell wall synthesis and cell elongation, and thus cell shape. A feedback loop between cell geometry and MreB localization may maintain elongated cell shape by targeting cell wall growth to regions of negative cell wall curvature.</text>
</comment>
<evidence type="ECO:0000313" key="7">
    <source>
        <dbReference type="EMBL" id="AXK51813.1"/>
    </source>
</evidence>
<dbReference type="Gene3D" id="3.30.420.40">
    <property type="match status" value="3"/>
</dbReference>
<dbReference type="Proteomes" id="UP000254792">
    <property type="component" value="Chromosome"/>
</dbReference>
<comment type="caution">
    <text evidence="6">Lacks conserved residue(s) required for the propagation of feature annotation.</text>
</comment>
<dbReference type="PANTHER" id="PTHR42749:SF1">
    <property type="entry name" value="CELL SHAPE-DETERMINING PROTEIN MREB"/>
    <property type="match status" value="1"/>
</dbReference>
<protein>
    <recommendedName>
        <fullName evidence="6">Cell shape-determining protein MreB</fullName>
    </recommendedName>
</protein>
<dbReference type="GO" id="GO:0008360">
    <property type="term" value="P:regulation of cell shape"/>
    <property type="evidence" value="ECO:0007669"/>
    <property type="project" value="UniProtKB-UniRule"/>
</dbReference>
<dbReference type="Pfam" id="PF06723">
    <property type="entry name" value="MreB_Mbl"/>
    <property type="match status" value="1"/>
</dbReference>
<dbReference type="AlphaFoldDB" id="A0A345Z5D4"/>
<dbReference type="GO" id="GO:0005737">
    <property type="term" value="C:cytoplasm"/>
    <property type="evidence" value="ECO:0007669"/>
    <property type="project" value="UniProtKB-SubCell"/>
</dbReference>
<keyword evidence="2 6" id="KW-0547">Nucleotide-binding</keyword>
<dbReference type="RefSeq" id="WP_170126454.1">
    <property type="nucleotide sequence ID" value="NZ_CP031376.1"/>
</dbReference>
<comment type="similarity">
    <text evidence="5 6">Belongs to the FtsA/MreB family.</text>
</comment>
<dbReference type="KEGG" id="salx:SALLE_v1c11430"/>
<sequence>MIKPDSAAFISLDLGTSNILAYVAGQGIVYDQPSLMAYDSSTNELICLGNEAYDMVGKTHEGIRMVTPLVDGVIADLEAASDLLKHIFGRLRMMNSWKNSVVLLACPSGVTELEREALKMVAKDMGAELVLIEEEAKMSALGAGINIDLPQGNLVLDIGGGTTDVAILSAGEIVVSKSLKNAGNFFDEEIRKYVRSEYNISIGKKSAESVKKEIGSLVKYPAERSMQVYGRDIVSGLPKEAKISSEEVRNVLLNSFSKITDLLIELLEETPPELAGDIMRNGITICGGGALIRNIEKYFIDIFQIPAKIAKEPLGCVIEGTKIFEKTVRRRLENGQYTKDEKSFLSF</sequence>
<feature type="binding site" evidence="6">
    <location>
        <begin position="288"/>
        <end position="291"/>
    </location>
    <ligand>
        <name>ATP</name>
        <dbReference type="ChEBI" id="CHEBI:30616"/>
    </ligand>
</feature>
<name>A0A345Z5D4_9MOLU</name>
<accession>A0A345Z5D4</accession>
<evidence type="ECO:0000256" key="5">
    <source>
        <dbReference type="ARBA" id="ARBA00023458"/>
    </source>
</evidence>
<dbReference type="InterPro" id="IPR056546">
    <property type="entry name" value="MreB_MamK-like"/>
</dbReference>
<dbReference type="SUPFAM" id="SSF53067">
    <property type="entry name" value="Actin-like ATPase domain"/>
    <property type="match status" value="2"/>
</dbReference>
<dbReference type="PANTHER" id="PTHR42749">
    <property type="entry name" value="CELL SHAPE-DETERMINING PROTEIN MREB"/>
    <property type="match status" value="1"/>
</dbReference>
<dbReference type="GO" id="GO:0005524">
    <property type="term" value="F:ATP binding"/>
    <property type="evidence" value="ECO:0007669"/>
    <property type="project" value="UniProtKB-KW"/>
</dbReference>
<gene>
    <name evidence="6 7" type="primary">mreB</name>
    <name evidence="7" type="ORF">SALLE_v1c11430</name>
</gene>